<keyword evidence="3" id="KW-1185">Reference proteome</keyword>
<evidence type="ECO:0000256" key="1">
    <source>
        <dbReference type="SAM" id="MobiDB-lite"/>
    </source>
</evidence>
<dbReference type="EMBL" id="MU842862">
    <property type="protein sequence ID" value="KAK2029553.1"/>
    <property type="molecule type" value="Genomic_DNA"/>
</dbReference>
<reference evidence="2" key="1">
    <citation type="submission" date="2021-06" db="EMBL/GenBank/DDBJ databases">
        <title>Comparative genomics, transcriptomics and evolutionary studies reveal genomic signatures of adaptation to plant cell wall in hemibiotrophic fungi.</title>
        <authorList>
            <consortium name="DOE Joint Genome Institute"/>
            <person name="Baroncelli R."/>
            <person name="Diaz J.F."/>
            <person name="Benocci T."/>
            <person name="Peng M."/>
            <person name="Battaglia E."/>
            <person name="Haridas S."/>
            <person name="Andreopoulos W."/>
            <person name="Labutti K."/>
            <person name="Pangilinan J."/>
            <person name="Floch G.L."/>
            <person name="Makela M.R."/>
            <person name="Henrissat B."/>
            <person name="Grigoriev I.V."/>
            <person name="Crouch J.A."/>
            <person name="De Vries R.P."/>
            <person name="Sukno S.A."/>
            <person name="Thon M.R."/>
        </authorList>
    </citation>
    <scope>NUCLEOTIDE SEQUENCE</scope>
    <source>
        <strain evidence="2">MAFF235873</strain>
    </source>
</reference>
<feature type="region of interest" description="Disordered" evidence="1">
    <location>
        <begin position="101"/>
        <end position="135"/>
    </location>
</feature>
<gene>
    <name evidence="2" type="ORF">LX32DRAFT_588431</name>
</gene>
<protein>
    <submittedName>
        <fullName evidence="2">Uncharacterized protein</fullName>
    </submittedName>
</protein>
<feature type="region of interest" description="Disordered" evidence="1">
    <location>
        <begin position="206"/>
        <end position="252"/>
    </location>
</feature>
<dbReference type="Proteomes" id="UP001232148">
    <property type="component" value="Unassembled WGS sequence"/>
</dbReference>
<feature type="region of interest" description="Disordered" evidence="1">
    <location>
        <begin position="162"/>
        <end position="190"/>
    </location>
</feature>
<feature type="compositionally biased region" description="Basic and acidic residues" evidence="1">
    <location>
        <begin position="450"/>
        <end position="460"/>
    </location>
</feature>
<feature type="compositionally biased region" description="Low complexity" evidence="1">
    <location>
        <begin position="209"/>
        <end position="239"/>
    </location>
</feature>
<accession>A0AAD9HIL6</accession>
<feature type="region of interest" description="Disordered" evidence="1">
    <location>
        <begin position="351"/>
        <end position="466"/>
    </location>
</feature>
<dbReference type="AlphaFoldDB" id="A0AAD9HIL6"/>
<organism evidence="2 3">
    <name type="scientific">Colletotrichum zoysiae</name>
    <dbReference type="NCBI Taxonomy" id="1216348"/>
    <lineage>
        <taxon>Eukaryota</taxon>
        <taxon>Fungi</taxon>
        <taxon>Dikarya</taxon>
        <taxon>Ascomycota</taxon>
        <taxon>Pezizomycotina</taxon>
        <taxon>Sordariomycetes</taxon>
        <taxon>Hypocreomycetidae</taxon>
        <taxon>Glomerellales</taxon>
        <taxon>Glomerellaceae</taxon>
        <taxon>Colletotrichum</taxon>
        <taxon>Colletotrichum graminicola species complex</taxon>
    </lineage>
</organism>
<feature type="compositionally biased region" description="Low complexity" evidence="1">
    <location>
        <begin position="175"/>
        <end position="185"/>
    </location>
</feature>
<sequence length="466" mass="50104">MSLNMTQPASDYGRHVVLGSRPRPVKIRDAVYSRLLEMAEDDDDCDFARWLLLQVCEIFRDDIDGQTAAVPTGVDGREYIAGWEDALATIRGLSSLCLKGPPEDAGASRSEPAAESSDSCGDTEQSHHQSRALGTEWNKRWESMDWGNETLMHCHGVDMTPWSPSAFGDSEREPSSSQVSQASSSLINTPSNVSISDSVFRALFPPSSPADSSSSSSSSSSSASSSSPRRAPSSPGSRQPPDEHRRNLNKSDIIRGLDTNALLTHFERQSRLSERRIVAELGRTSLLRQAIFQDRFFGRVPSFAGGSGGDDVGDDECIADGIDEPFLGDAQQVRAVRQVKTLFRQWRKAAVEDRVGQDGDSDGGARMTGGEEDSDDGVSSLAASSSQDPEPWVGTVSPPSPGSESVYTDDSLWPSADPEPDDETSALVAPPTHHYFPQMADGPSGPETGDSSHDHTRLDESGPSSG</sequence>
<comment type="caution">
    <text evidence="2">The sequence shown here is derived from an EMBL/GenBank/DDBJ whole genome shotgun (WGS) entry which is preliminary data.</text>
</comment>
<evidence type="ECO:0000313" key="2">
    <source>
        <dbReference type="EMBL" id="KAK2029553.1"/>
    </source>
</evidence>
<name>A0AAD9HIL6_9PEZI</name>
<proteinExistence type="predicted"/>
<evidence type="ECO:0000313" key="3">
    <source>
        <dbReference type="Proteomes" id="UP001232148"/>
    </source>
</evidence>